<dbReference type="RefSeq" id="WP_252951389.1">
    <property type="nucleotide sequence ID" value="NZ_JAFIRR010000008.1"/>
</dbReference>
<reference evidence="1 2" key="1">
    <citation type="submission" date="2021-12" db="EMBL/GenBank/DDBJ databases">
        <title>Siccirubricoccus leaddurans sp. nov., a high concentration Zn2+ tolerance bacterium.</title>
        <authorList>
            <person name="Cao Y."/>
        </authorList>
    </citation>
    <scope>NUCLEOTIDE SEQUENCE [LARGE SCALE GENOMIC DNA]</scope>
    <source>
        <strain evidence="1 2">KC 17139</strain>
    </source>
</reference>
<organism evidence="1 2">
    <name type="scientific">Siccirubricoccus soli</name>
    <dbReference type="NCBI Taxonomy" id="2899147"/>
    <lineage>
        <taxon>Bacteria</taxon>
        <taxon>Pseudomonadati</taxon>
        <taxon>Pseudomonadota</taxon>
        <taxon>Alphaproteobacteria</taxon>
        <taxon>Acetobacterales</taxon>
        <taxon>Roseomonadaceae</taxon>
        <taxon>Siccirubricoccus</taxon>
    </lineage>
</organism>
<name>A0ABT1CYQ7_9PROT</name>
<protein>
    <submittedName>
        <fullName evidence="1">Uncharacterized protein</fullName>
    </submittedName>
</protein>
<keyword evidence="2" id="KW-1185">Reference proteome</keyword>
<gene>
    <name evidence="1" type="ORF">JYK14_01215</name>
</gene>
<accession>A0ABT1CYQ7</accession>
<proteinExistence type="predicted"/>
<dbReference type="EMBL" id="JAFIRR010000008">
    <property type="protein sequence ID" value="MCO6414800.1"/>
    <property type="molecule type" value="Genomic_DNA"/>
</dbReference>
<evidence type="ECO:0000313" key="1">
    <source>
        <dbReference type="EMBL" id="MCO6414800.1"/>
    </source>
</evidence>
<evidence type="ECO:0000313" key="2">
    <source>
        <dbReference type="Proteomes" id="UP001523392"/>
    </source>
</evidence>
<comment type="caution">
    <text evidence="1">The sequence shown here is derived from an EMBL/GenBank/DDBJ whole genome shotgun (WGS) entry which is preliminary data.</text>
</comment>
<sequence>MNYGSLPASGLAEWSREPLASGDKLHYGCVITSMVMGTMERNETMTAADFVHSVYDACHFTITYTIASGPSRPRDQNLALMNAREKIWDMRNGVGIEIPADQQENSSQMSVWQMQFNALRDDEWLQDRVGHLPVSEEFHERLLAHWPSLAPKFAIRNIAQLLVAASLALPYFTFKENIRQSTITEEAKGGASVAGRTYFEIPAADRFVRLDHNRPAVDEAREKLEELANEVQKSNTLPLSTDERAALVAEIRTLAAMLSERVIRLAQVQFAISEAGVLGYLKGSFAGDVRAAVVGAAVTALLAAVGMKL</sequence>
<dbReference type="Proteomes" id="UP001523392">
    <property type="component" value="Unassembled WGS sequence"/>
</dbReference>